<sequence>MARNKATPWLWLNHYTMPLQSTSASLGNPTYRLRRYKRRTLLNIIGPPLMLAYFAFICLEYLNKPPVNNVAKANKTDARWVFYIWFLISIFALDWARVALANFEAAAVMRSNLAPSTAMELMWHGDGNWANLLWWLRAIRNVLAHLTLDLTWAKKKPPRSRPGGLWTFLSFVSFLIFVAVPLSGLTMEITTVSVPSQTIAPIAGPNPDSFNFKGGIGIPEVIRGSWRAGGPVTPSDASIFYAPDGTPNVSLTYFNDKIHPTEPVDSIQAFLGPAVSQAVAGDAWGLEAKVSCQQVPRHSLELIQVRGYNEHSIPFTDQTVWYNETAIFWNRVAYSLVAAADGSFYGSTPYDSPSNYDGNTLDAQQKHPPRDQPSTAVFEAYLWQGFHPDLQKDSAMQILLQDQSGLIDKDEATFELAFVNKTFQLAGFAIKCSLTTAVGNATLSAAHRTYASFERETAATGTGTDQELYPLQIQAVESLGIWDAFNYEMSMRDGTKYDSSWFAVHLATGSMPRLNVTGQVDSLTTNQNNYPAITPMNMTLAIYKLFGCSMIQMMAAGGQEPWHGGLYLLHSVRYITPSVIPWRPVFALFTIWTVATVAVSLWLAFTKRWAPTLGSFEFFQLGAQYTDEVNDFTEESFTKCSSLRNIPGMVGVLPGDRSEGTEGFIGLSENVANFDGSYVYDRKLAAVHRT</sequence>
<dbReference type="Proteomes" id="UP000054266">
    <property type="component" value="Unassembled WGS sequence"/>
</dbReference>
<protein>
    <submittedName>
        <fullName evidence="2">Uncharacterized protein</fullName>
    </submittedName>
</protein>
<name>A0A0D2D1B7_9EURO</name>
<dbReference type="HOGENOM" id="CLU_384489_0_0_1"/>
<keyword evidence="3" id="KW-1185">Reference proteome</keyword>
<feature type="transmembrane region" description="Helical" evidence="1">
    <location>
        <begin position="41"/>
        <end position="62"/>
    </location>
</feature>
<evidence type="ECO:0000313" key="3">
    <source>
        <dbReference type="Proteomes" id="UP000054266"/>
    </source>
</evidence>
<evidence type="ECO:0000256" key="1">
    <source>
        <dbReference type="SAM" id="Phobius"/>
    </source>
</evidence>
<feature type="transmembrane region" description="Helical" evidence="1">
    <location>
        <begin position="82"/>
        <end position="100"/>
    </location>
</feature>
<feature type="transmembrane region" description="Helical" evidence="1">
    <location>
        <begin position="585"/>
        <end position="605"/>
    </location>
</feature>
<dbReference type="EMBL" id="KN846957">
    <property type="protein sequence ID" value="KIW71281.1"/>
    <property type="molecule type" value="Genomic_DNA"/>
</dbReference>
<proteinExistence type="predicted"/>
<reference evidence="2 3" key="1">
    <citation type="submission" date="2015-01" db="EMBL/GenBank/DDBJ databases">
        <title>The Genome Sequence of Capronia semiimmersa CBS27337.</title>
        <authorList>
            <consortium name="The Broad Institute Genomics Platform"/>
            <person name="Cuomo C."/>
            <person name="de Hoog S."/>
            <person name="Gorbushina A."/>
            <person name="Stielow B."/>
            <person name="Teixiera M."/>
            <person name="Abouelleil A."/>
            <person name="Chapman S.B."/>
            <person name="Priest M."/>
            <person name="Young S.K."/>
            <person name="Wortman J."/>
            <person name="Nusbaum C."/>
            <person name="Birren B."/>
        </authorList>
    </citation>
    <scope>NUCLEOTIDE SEQUENCE [LARGE SCALE GENOMIC DNA]</scope>
    <source>
        <strain evidence="2 3">CBS 27337</strain>
    </source>
</reference>
<organism evidence="2 3">
    <name type="scientific">Phialophora macrospora</name>
    <dbReference type="NCBI Taxonomy" id="1851006"/>
    <lineage>
        <taxon>Eukaryota</taxon>
        <taxon>Fungi</taxon>
        <taxon>Dikarya</taxon>
        <taxon>Ascomycota</taxon>
        <taxon>Pezizomycotina</taxon>
        <taxon>Eurotiomycetes</taxon>
        <taxon>Chaetothyriomycetidae</taxon>
        <taxon>Chaetothyriales</taxon>
        <taxon>Herpotrichiellaceae</taxon>
        <taxon>Phialophora</taxon>
    </lineage>
</organism>
<keyword evidence="1" id="KW-0812">Transmembrane</keyword>
<keyword evidence="1" id="KW-0472">Membrane</keyword>
<evidence type="ECO:0000313" key="2">
    <source>
        <dbReference type="EMBL" id="KIW71281.1"/>
    </source>
</evidence>
<feature type="transmembrane region" description="Helical" evidence="1">
    <location>
        <begin position="164"/>
        <end position="187"/>
    </location>
</feature>
<gene>
    <name evidence="2" type="ORF">PV04_03464</name>
</gene>
<keyword evidence="1" id="KW-1133">Transmembrane helix</keyword>
<accession>A0A0D2D1B7</accession>
<dbReference type="AlphaFoldDB" id="A0A0D2D1B7"/>